<dbReference type="EMBL" id="SOSA01000153">
    <property type="protein sequence ID" value="THC95526.1"/>
    <property type="molecule type" value="Genomic_DNA"/>
</dbReference>
<dbReference type="AlphaFoldDB" id="A0A4S3JJ41"/>
<feature type="region of interest" description="Disordered" evidence="1">
    <location>
        <begin position="1"/>
        <end position="33"/>
    </location>
</feature>
<dbReference type="Proteomes" id="UP000308092">
    <property type="component" value="Unassembled WGS sequence"/>
</dbReference>
<feature type="compositionally biased region" description="Basic and acidic residues" evidence="1">
    <location>
        <begin position="1"/>
        <end position="18"/>
    </location>
</feature>
<evidence type="ECO:0000313" key="2">
    <source>
        <dbReference type="EMBL" id="THC95526.1"/>
    </source>
</evidence>
<comment type="caution">
    <text evidence="2">The sequence shown here is derived from an EMBL/GenBank/DDBJ whole genome shotgun (WGS) entry which is preliminary data.</text>
</comment>
<protein>
    <submittedName>
        <fullName evidence="2">Uncharacterized protein</fullName>
    </submittedName>
</protein>
<sequence length="113" mass="12700">MEKTIDDFHHQLSQHPDKNGQGQQAEHRQFPRPARKLAKARPLHLHFIHLAFPRAVSSATPLFGALYTPFAIALGLPFPFPSPRILLFVAYRPLSSSFSPDPAHIITKPFAKV</sequence>
<dbReference type="VEuPathDB" id="FungiDB:EYZ11_004998"/>
<evidence type="ECO:0000256" key="1">
    <source>
        <dbReference type="SAM" id="MobiDB-lite"/>
    </source>
</evidence>
<name>A0A4S3JJ41_9EURO</name>
<keyword evidence="3" id="KW-1185">Reference proteome</keyword>
<accession>A0A4S3JJ41</accession>
<organism evidence="2 3">
    <name type="scientific">Aspergillus tanneri</name>
    <dbReference type="NCBI Taxonomy" id="1220188"/>
    <lineage>
        <taxon>Eukaryota</taxon>
        <taxon>Fungi</taxon>
        <taxon>Dikarya</taxon>
        <taxon>Ascomycota</taxon>
        <taxon>Pezizomycotina</taxon>
        <taxon>Eurotiomycetes</taxon>
        <taxon>Eurotiomycetidae</taxon>
        <taxon>Eurotiales</taxon>
        <taxon>Aspergillaceae</taxon>
        <taxon>Aspergillus</taxon>
        <taxon>Aspergillus subgen. Circumdati</taxon>
    </lineage>
</organism>
<proteinExistence type="predicted"/>
<gene>
    <name evidence="2" type="ORF">EYZ11_004998</name>
</gene>
<evidence type="ECO:0000313" key="3">
    <source>
        <dbReference type="Proteomes" id="UP000308092"/>
    </source>
</evidence>
<reference evidence="2 3" key="1">
    <citation type="submission" date="2019-03" db="EMBL/GenBank/DDBJ databases">
        <title>The genome sequence of a newly discovered highly antifungal drug resistant Aspergillus species, Aspergillus tanneri NIH 1004.</title>
        <authorList>
            <person name="Mounaud S."/>
            <person name="Singh I."/>
            <person name="Joardar V."/>
            <person name="Pakala S."/>
            <person name="Pakala S."/>
            <person name="Venepally P."/>
            <person name="Hoover J."/>
            <person name="Nierman W."/>
            <person name="Chung J."/>
            <person name="Losada L."/>
        </authorList>
    </citation>
    <scope>NUCLEOTIDE SEQUENCE [LARGE SCALE GENOMIC DNA]</scope>
    <source>
        <strain evidence="2 3">NIH1004</strain>
    </source>
</reference>